<dbReference type="Gene3D" id="1.10.30.50">
    <property type="match status" value="1"/>
</dbReference>
<reference evidence="3 4" key="1">
    <citation type="journal article" date="2021" name="Int. J. Syst. Evol. Microbiol.">
        <title>Pseudomonas lactucae sp. nov., a pathogen causing bacterial rot of lettuce in Japan.</title>
        <authorList>
            <person name="Sawada H."/>
            <person name="Fujikawa T."/>
            <person name="Satou M."/>
        </authorList>
    </citation>
    <scope>NUCLEOTIDE SEQUENCE [LARGE SCALE GENOMIC DNA]</scope>
    <source>
        <strain evidence="3 4">MAFF 301381</strain>
    </source>
</reference>
<dbReference type="InterPro" id="IPR003615">
    <property type="entry name" value="HNH_nuc"/>
</dbReference>
<dbReference type="PANTHER" id="PTHR43581:SF2">
    <property type="entry name" value="EXCINUCLEASE ATPASE SUBUNIT"/>
    <property type="match status" value="1"/>
</dbReference>
<dbReference type="InterPro" id="IPR038729">
    <property type="entry name" value="Rad50/SbcC_AAA"/>
</dbReference>
<organism evidence="3 4">
    <name type="scientific">Pseudomonas lactucae</name>
    <dbReference type="NCBI Taxonomy" id="2813360"/>
    <lineage>
        <taxon>Bacteria</taxon>
        <taxon>Pseudomonadati</taxon>
        <taxon>Pseudomonadota</taxon>
        <taxon>Gammaproteobacteria</taxon>
        <taxon>Pseudomonadales</taxon>
        <taxon>Pseudomonadaceae</taxon>
        <taxon>Pseudomonas</taxon>
    </lineage>
</organism>
<name>A0A9X0YFK8_9PSED</name>
<dbReference type="Pfam" id="PF13476">
    <property type="entry name" value="AAA_23"/>
    <property type="match status" value="1"/>
</dbReference>
<dbReference type="Proteomes" id="UP001154860">
    <property type="component" value="Unassembled WGS sequence"/>
</dbReference>
<dbReference type="InterPro" id="IPR003593">
    <property type="entry name" value="AAA+_ATPase"/>
</dbReference>
<evidence type="ECO:0000313" key="4">
    <source>
        <dbReference type="Proteomes" id="UP001154860"/>
    </source>
</evidence>
<evidence type="ECO:0000259" key="2">
    <source>
        <dbReference type="SMART" id="SM00507"/>
    </source>
</evidence>
<dbReference type="SUPFAM" id="SSF52540">
    <property type="entry name" value="P-loop containing nucleoside triphosphate hydrolases"/>
    <property type="match status" value="1"/>
</dbReference>
<dbReference type="CDD" id="cd00085">
    <property type="entry name" value="HNHc"/>
    <property type="match status" value="1"/>
</dbReference>
<sequence>MLKVNRSNVSYPEWLRSPQAANAQSFLAKFYSSDPEYRATRRAPFEELPRPQVKEALEELFHGKCAYCESDIRGSGSEIDHFRPKAAASNLKGDKQNADHYGWFLYEWSNHFLSCLSCNRAKRNLFPVDGPRAPVLSSWIEACRSETALLLDPCLDTPERHLRFDLKGVAFGRTKRGKATIDVLNLNRENLVAARREKFEHCAELLEVLRQGGKYIADTLMKELDDASAYSGAARIFLYQTYSKYMRAEGRRSPAFNSFLAQELWRDTRLFGETRVLDALEEKSISATGIVQVIHEREEPVLPSLKTAGAFKDIRGSSAVSMICRVEISDFKDIQRLDLKFQISEGEKGQGCAMLIGENSVGKSSVLQAIALCLMGEELRDMLKINAEDFIAREIEGWKHTRTKDAVVKVEFTSGDIVTLVIPCAGPWFDGSDEPSGVVLGYGARRYFDDKRKQSATHFGLRTLFEPSATISHPERWLQRQDEKTFNAVARAMRDILLLQPDDEIHRDEEGRIYVTAHQRMTPIDRLSDGYKSLFAMAVDIMREMVSVWGNLEFARGVVLIDEVETHLHPRWKMQVINALRSAMPQVQFIATTHDPLCLRGMRDGEVKVLFRDEDKVIQTLEGLPKLSSLRAEQLLTSDYFGLVSTSDPVVEAELEEYALLSSGATLTPDRQARLDELSISTATLTVIGDTPGQQIVSEAYREYLIERGTVDAAKRNELRRDAVEDVLRALRARKTNAQG</sequence>
<dbReference type="InterPro" id="IPR051396">
    <property type="entry name" value="Bact_Antivir_Def_Nuclease"/>
</dbReference>
<dbReference type="EMBL" id="JAFHKJ010000094">
    <property type="protein sequence ID" value="MBN2978272.1"/>
    <property type="molecule type" value="Genomic_DNA"/>
</dbReference>
<dbReference type="Gene3D" id="3.40.50.300">
    <property type="entry name" value="P-loop containing nucleotide triphosphate hydrolases"/>
    <property type="match status" value="1"/>
</dbReference>
<dbReference type="InterPro" id="IPR027417">
    <property type="entry name" value="P-loop_NTPase"/>
</dbReference>
<protein>
    <submittedName>
        <fullName evidence="3">TIGR02646 family protein</fullName>
    </submittedName>
</protein>
<dbReference type="GO" id="GO:0005524">
    <property type="term" value="F:ATP binding"/>
    <property type="evidence" value="ECO:0007669"/>
    <property type="project" value="InterPro"/>
</dbReference>
<evidence type="ECO:0000259" key="1">
    <source>
        <dbReference type="SMART" id="SM00382"/>
    </source>
</evidence>
<comment type="caution">
    <text evidence="3">The sequence shown here is derived from an EMBL/GenBank/DDBJ whole genome shotgun (WGS) entry which is preliminary data.</text>
</comment>
<feature type="domain" description="AAA+ ATPase" evidence="1">
    <location>
        <begin position="349"/>
        <end position="613"/>
    </location>
</feature>
<dbReference type="SMART" id="SM00382">
    <property type="entry name" value="AAA"/>
    <property type="match status" value="1"/>
</dbReference>
<gene>
    <name evidence="3" type="ORF">JWR99_20910</name>
</gene>
<reference evidence="3 4" key="2">
    <citation type="journal article" date="2023" name="Plant Pathol.">
        <title>Dismantling and reorganizing Pseudomonas marginalis sensu#lato.</title>
        <authorList>
            <person name="Sawada H."/>
            <person name="Fujikawa T."/>
            <person name="Satou M."/>
        </authorList>
    </citation>
    <scope>NUCLEOTIDE SEQUENCE [LARGE SCALE GENOMIC DNA]</scope>
    <source>
        <strain evidence="3 4">MAFF 301381</strain>
    </source>
</reference>
<dbReference type="InterPro" id="IPR003959">
    <property type="entry name" value="ATPase_AAA_core"/>
</dbReference>
<dbReference type="GO" id="GO:0006302">
    <property type="term" value="P:double-strand break repair"/>
    <property type="evidence" value="ECO:0007669"/>
    <property type="project" value="InterPro"/>
</dbReference>
<dbReference type="NCBIfam" id="TIGR02646">
    <property type="entry name" value="retron system putative HNH endonuclease"/>
    <property type="match status" value="1"/>
</dbReference>
<dbReference type="Pfam" id="PF13304">
    <property type="entry name" value="AAA_21"/>
    <property type="match status" value="1"/>
</dbReference>
<dbReference type="AlphaFoldDB" id="A0A9X0YFK8"/>
<dbReference type="SMART" id="SM00507">
    <property type="entry name" value="HNHc"/>
    <property type="match status" value="1"/>
</dbReference>
<accession>A0A9X0YFK8</accession>
<proteinExistence type="predicted"/>
<feature type="domain" description="HNH nuclease" evidence="2">
    <location>
        <begin position="52"/>
        <end position="120"/>
    </location>
</feature>
<dbReference type="RefSeq" id="WP_205490912.1">
    <property type="nucleotide sequence ID" value="NZ_JAFHKI010000102.1"/>
</dbReference>
<dbReference type="InterPro" id="IPR013467">
    <property type="entry name" value="HNH78-like"/>
</dbReference>
<dbReference type="GO" id="GO:0016887">
    <property type="term" value="F:ATP hydrolysis activity"/>
    <property type="evidence" value="ECO:0007669"/>
    <property type="project" value="InterPro"/>
</dbReference>
<dbReference type="PANTHER" id="PTHR43581">
    <property type="entry name" value="ATP/GTP PHOSPHATASE"/>
    <property type="match status" value="1"/>
</dbReference>
<keyword evidence="4" id="KW-1185">Reference proteome</keyword>
<evidence type="ECO:0000313" key="3">
    <source>
        <dbReference type="EMBL" id="MBN2978272.1"/>
    </source>
</evidence>